<name>A0AC61NCN3_9BACT</name>
<gene>
    <name evidence="1" type="primary">rlmB</name>
    <name evidence="1" type="ORF">K4L44_11810</name>
</gene>
<organism evidence="1 2">
    <name type="scientific">Halosquirtibacter laminarini</name>
    <dbReference type="NCBI Taxonomy" id="3374600"/>
    <lineage>
        <taxon>Bacteria</taxon>
        <taxon>Pseudomonadati</taxon>
        <taxon>Bacteroidota</taxon>
        <taxon>Bacteroidia</taxon>
        <taxon>Marinilabiliales</taxon>
        <taxon>Prolixibacteraceae</taxon>
        <taxon>Halosquirtibacter</taxon>
    </lineage>
</organism>
<reference evidence="1" key="1">
    <citation type="submission" date="2021-08" db="EMBL/GenBank/DDBJ databases">
        <title>Novel anaerobic bacterium isolated from sea squirt in East Sea, Republic of Korea.</title>
        <authorList>
            <person name="Nguyen T.H."/>
            <person name="Li Z."/>
            <person name="Lee Y.-J."/>
            <person name="Ko J."/>
            <person name="Kim S.-G."/>
        </authorList>
    </citation>
    <scope>NUCLEOTIDE SEQUENCE</scope>
    <source>
        <strain evidence="1">KCTC 25031</strain>
    </source>
</reference>
<sequence length="247" mass="26893">MSSQANDYIFGIRAIMEAIHSGKAIEKILLKKDSNGELYNELFALIRANEIPFQMVPIEKLQKVTKNNHQGAIAYVSPIEFANFEMLVAEKVNTVDYSPLFLLLDRISDVRNFGAIARSAEIAGVDAIIIPESGSARINAESIKTSAGALLTIPVCKVKHLKDAVFTLQQYGVKCVAASEKSKSFYYECEFTSPVGIVMGSEDKGVTPGILKVVDQQVAIPQKGKIQSLNVSAAAAVLLFEVVRQRG</sequence>
<accession>A0AC61NCN3</accession>
<dbReference type="Proteomes" id="UP000826212">
    <property type="component" value="Chromosome"/>
</dbReference>
<protein>
    <submittedName>
        <fullName evidence="1">23S rRNA (Guanosine(2251)-2'-O)-methyltransferase RlmB</fullName>
    </submittedName>
</protein>
<dbReference type="EMBL" id="CP081303">
    <property type="protein sequence ID" value="QZE13270.1"/>
    <property type="molecule type" value="Genomic_DNA"/>
</dbReference>
<proteinExistence type="predicted"/>
<evidence type="ECO:0000313" key="1">
    <source>
        <dbReference type="EMBL" id="QZE13270.1"/>
    </source>
</evidence>
<evidence type="ECO:0000313" key="2">
    <source>
        <dbReference type="Proteomes" id="UP000826212"/>
    </source>
</evidence>
<keyword evidence="2" id="KW-1185">Reference proteome</keyword>